<dbReference type="SUPFAM" id="SSF54106">
    <property type="entry name" value="LysM domain"/>
    <property type="match status" value="1"/>
</dbReference>
<dbReference type="EMBL" id="CAJFDH010000005">
    <property type="protein sequence ID" value="CAD5226495.1"/>
    <property type="molecule type" value="Genomic_DNA"/>
</dbReference>
<sequence>MVGPVGASALYSSNGPKPVWLMEIAVIGAVFASWFVFYKRMVPLKVPDPEQKCSCLTEHIVQPEETCSSIKNKYNIRDEDFSRINEEIDCESLEAGATICVKEKLLLTTTPIPTTTREADKKNLLETLISGVFGEERQVGEAPTPLLYHPFPDYGSD</sequence>
<evidence type="ECO:0000256" key="3">
    <source>
        <dbReference type="SAM" id="Phobius"/>
    </source>
</evidence>
<dbReference type="SMART" id="SM00257">
    <property type="entry name" value="LysM"/>
    <property type="match status" value="1"/>
</dbReference>
<organism evidence="5 6">
    <name type="scientific">Bursaphelenchus okinawaensis</name>
    <dbReference type="NCBI Taxonomy" id="465554"/>
    <lineage>
        <taxon>Eukaryota</taxon>
        <taxon>Metazoa</taxon>
        <taxon>Ecdysozoa</taxon>
        <taxon>Nematoda</taxon>
        <taxon>Chromadorea</taxon>
        <taxon>Rhabditida</taxon>
        <taxon>Tylenchina</taxon>
        <taxon>Tylenchomorpha</taxon>
        <taxon>Aphelenchoidea</taxon>
        <taxon>Aphelenchoididae</taxon>
        <taxon>Bursaphelenchus</taxon>
    </lineage>
</organism>
<dbReference type="InterPro" id="IPR036779">
    <property type="entry name" value="LysM_dom_sf"/>
</dbReference>
<protein>
    <recommendedName>
        <fullName evidence="4">LysM domain-containing protein</fullName>
    </recommendedName>
</protein>
<accession>A0A811LDI7</accession>
<dbReference type="Pfam" id="PF01476">
    <property type="entry name" value="LysM"/>
    <property type="match status" value="1"/>
</dbReference>
<keyword evidence="6" id="KW-1185">Reference proteome</keyword>
<proteinExistence type="predicted"/>
<dbReference type="PROSITE" id="PS51782">
    <property type="entry name" value="LYSM"/>
    <property type="match status" value="1"/>
</dbReference>
<keyword evidence="3" id="KW-0812">Transmembrane</keyword>
<keyword evidence="3" id="KW-1133">Transmembrane helix</keyword>
<feature type="transmembrane region" description="Helical" evidence="3">
    <location>
        <begin position="20"/>
        <end position="38"/>
    </location>
</feature>
<dbReference type="InterPro" id="IPR052210">
    <property type="entry name" value="LysM1-like"/>
</dbReference>
<evidence type="ECO:0000256" key="1">
    <source>
        <dbReference type="ARBA" id="ARBA00022669"/>
    </source>
</evidence>
<evidence type="ECO:0000313" key="6">
    <source>
        <dbReference type="Proteomes" id="UP000614601"/>
    </source>
</evidence>
<keyword evidence="1" id="KW-0147">Chitin-binding</keyword>
<dbReference type="AlphaFoldDB" id="A0A811LDI7"/>
<evidence type="ECO:0000259" key="4">
    <source>
        <dbReference type="PROSITE" id="PS51782"/>
    </source>
</evidence>
<dbReference type="OrthoDB" id="1921017at2759"/>
<dbReference type="Gene3D" id="3.10.350.10">
    <property type="entry name" value="LysM domain"/>
    <property type="match status" value="1"/>
</dbReference>
<evidence type="ECO:0000313" key="5">
    <source>
        <dbReference type="EMBL" id="CAD5226495.1"/>
    </source>
</evidence>
<evidence type="ECO:0000256" key="2">
    <source>
        <dbReference type="ARBA" id="ARBA00023026"/>
    </source>
</evidence>
<reference evidence="5" key="1">
    <citation type="submission" date="2020-09" db="EMBL/GenBank/DDBJ databases">
        <authorList>
            <person name="Kikuchi T."/>
        </authorList>
    </citation>
    <scope>NUCLEOTIDE SEQUENCE</scope>
    <source>
        <strain evidence="5">SH1</strain>
    </source>
</reference>
<feature type="domain" description="LysM" evidence="4">
    <location>
        <begin position="57"/>
        <end position="101"/>
    </location>
</feature>
<dbReference type="InterPro" id="IPR018392">
    <property type="entry name" value="LysM"/>
</dbReference>
<dbReference type="Proteomes" id="UP000783686">
    <property type="component" value="Unassembled WGS sequence"/>
</dbReference>
<name>A0A811LDI7_9BILA</name>
<dbReference type="PANTHER" id="PTHR34997:SF16">
    <property type="entry name" value="LYSM DOMAIN-CONTAINING PROTEIN"/>
    <property type="match status" value="1"/>
</dbReference>
<comment type="caution">
    <text evidence="5">The sequence shown here is derived from an EMBL/GenBank/DDBJ whole genome shotgun (WGS) entry which is preliminary data.</text>
</comment>
<keyword evidence="2" id="KW-0843">Virulence</keyword>
<dbReference type="EMBL" id="CAJFCW020000005">
    <property type="protein sequence ID" value="CAG9122251.1"/>
    <property type="molecule type" value="Genomic_DNA"/>
</dbReference>
<dbReference type="GO" id="GO:0008061">
    <property type="term" value="F:chitin binding"/>
    <property type="evidence" value="ECO:0007669"/>
    <property type="project" value="UniProtKB-KW"/>
</dbReference>
<keyword evidence="3" id="KW-0472">Membrane</keyword>
<gene>
    <name evidence="5" type="ORF">BOKJ2_LOCUS12101</name>
</gene>
<dbReference type="Proteomes" id="UP000614601">
    <property type="component" value="Unassembled WGS sequence"/>
</dbReference>
<dbReference type="PANTHER" id="PTHR34997">
    <property type="entry name" value="AM15"/>
    <property type="match status" value="1"/>
</dbReference>
<dbReference type="CDD" id="cd00118">
    <property type="entry name" value="LysM"/>
    <property type="match status" value="1"/>
</dbReference>